<accession>A0A1V9XN37</accession>
<evidence type="ECO:0000256" key="2">
    <source>
        <dbReference type="PROSITE-ProRule" id="PRU00176"/>
    </source>
</evidence>
<dbReference type="Pfam" id="PF00076">
    <property type="entry name" value="RRM_1"/>
    <property type="match status" value="1"/>
</dbReference>
<dbReference type="InterPro" id="IPR000504">
    <property type="entry name" value="RRM_dom"/>
</dbReference>
<evidence type="ECO:0000313" key="6">
    <source>
        <dbReference type="Proteomes" id="UP000192247"/>
    </source>
</evidence>
<dbReference type="SUPFAM" id="SSF54928">
    <property type="entry name" value="RNA-binding domain, RBD"/>
    <property type="match status" value="1"/>
</dbReference>
<feature type="compositionally biased region" description="Basic and acidic residues" evidence="3">
    <location>
        <begin position="332"/>
        <end position="354"/>
    </location>
</feature>
<feature type="region of interest" description="Disordered" evidence="3">
    <location>
        <begin position="141"/>
        <end position="427"/>
    </location>
</feature>
<dbReference type="STRING" id="418985.A0A1V9XN37"/>
<evidence type="ECO:0000256" key="1">
    <source>
        <dbReference type="ARBA" id="ARBA00022884"/>
    </source>
</evidence>
<evidence type="ECO:0000259" key="4">
    <source>
        <dbReference type="PROSITE" id="PS50102"/>
    </source>
</evidence>
<dbReference type="GO" id="GO:0003723">
    <property type="term" value="F:RNA binding"/>
    <property type="evidence" value="ECO:0007669"/>
    <property type="project" value="UniProtKB-UniRule"/>
</dbReference>
<dbReference type="AlphaFoldDB" id="A0A1V9XN37"/>
<dbReference type="FunCoup" id="A0A1V9XN37">
    <property type="interactions" value="1288"/>
</dbReference>
<gene>
    <name evidence="5" type="ORF">BIW11_00872</name>
</gene>
<feature type="compositionally biased region" description="Basic and acidic residues" evidence="3">
    <location>
        <begin position="151"/>
        <end position="190"/>
    </location>
</feature>
<dbReference type="EMBL" id="MNPL01007154">
    <property type="protein sequence ID" value="OQR74924.1"/>
    <property type="molecule type" value="Genomic_DNA"/>
</dbReference>
<name>A0A1V9XN37_9ACAR</name>
<evidence type="ECO:0000313" key="5">
    <source>
        <dbReference type="EMBL" id="OQR74924.1"/>
    </source>
</evidence>
<dbReference type="PANTHER" id="PTHR23236:SF2">
    <property type="entry name" value="EUKARYOTIC TRANSLATION INITIATION FACTOR 4B"/>
    <property type="match status" value="1"/>
</dbReference>
<dbReference type="Proteomes" id="UP000192247">
    <property type="component" value="Unassembled WGS sequence"/>
</dbReference>
<keyword evidence="6" id="KW-1185">Reference proteome</keyword>
<organism evidence="5 6">
    <name type="scientific">Tropilaelaps mercedesae</name>
    <dbReference type="NCBI Taxonomy" id="418985"/>
    <lineage>
        <taxon>Eukaryota</taxon>
        <taxon>Metazoa</taxon>
        <taxon>Ecdysozoa</taxon>
        <taxon>Arthropoda</taxon>
        <taxon>Chelicerata</taxon>
        <taxon>Arachnida</taxon>
        <taxon>Acari</taxon>
        <taxon>Parasitiformes</taxon>
        <taxon>Mesostigmata</taxon>
        <taxon>Gamasina</taxon>
        <taxon>Dermanyssoidea</taxon>
        <taxon>Laelapidae</taxon>
        <taxon>Tropilaelaps</taxon>
    </lineage>
</organism>
<protein>
    <recommendedName>
        <fullName evidence="4">RRM domain-containing protein</fullName>
    </recommendedName>
</protein>
<feature type="compositionally biased region" description="Basic and acidic residues" evidence="3">
    <location>
        <begin position="362"/>
        <end position="402"/>
    </location>
</feature>
<sequence length="427" mass="49130">MSKKKLRGRTMELNDFLSEGGKPVQAGFVVVQKKFDWSDENNYIPSVEVVLPTAPISSRGGHYDDSKVTTKPPFTAYLGNLPFEATEEEIANFFQDLKLKSIRLVTDSANRPKGFGYAEFEDRRSLVDALALDGDQMRNRTVKVGLPNENEDSRGGYGSRDRSGYGLRGDRPPERDLGTDWRASRREDFPSRGGYEGGYTRAGDRFGDRDRIYGDRDRSFDWRSSEGRGGFDRDNRDRDRGGFGSRYEPPRDREYRVDDSTPSERPRLNLAPRTKPVEPIKVIEQEPADVPEHPRPKIEKPKASDIFGEAKPVDTAAREREIEAKLAAQARQQEERDNDKERQRQQQPQHHENNNEPTRYTPKQERSWRDESREEKEKRERERKARADRRCPAPQQPDEREAIVMTSSNKFAHLDDAEGTPGEQKDE</sequence>
<dbReference type="SMART" id="SM00360">
    <property type="entry name" value="RRM"/>
    <property type="match status" value="1"/>
</dbReference>
<reference evidence="5 6" key="1">
    <citation type="journal article" date="2017" name="Gigascience">
        <title>Draft genome of the honey bee ectoparasitic mite, Tropilaelaps mercedesae, is shaped by the parasitic life history.</title>
        <authorList>
            <person name="Dong X."/>
            <person name="Armstrong S.D."/>
            <person name="Xia D."/>
            <person name="Makepeace B.L."/>
            <person name="Darby A.C."/>
            <person name="Kadowaki T."/>
        </authorList>
    </citation>
    <scope>NUCLEOTIDE SEQUENCE [LARGE SCALE GENOMIC DNA]</scope>
    <source>
        <strain evidence="5">Wuxi-XJTLU</strain>
    </source>
</reference>
<feature type="compositionally biased region" description="Basic and acidic residues" evidence="3">
    <location>
        <begin position="275"/>
        <end position="303"/>
    </location>
</feature>
<dbReference type="PANTHER" id="PTHR23236">
    <property type="entry name" value="EUKARYOTIC TRANSLATION INITIATION FACTOR 4B/4H"/>
    <property type="match status" value="1"/>
</dbReference>
<dbReference type="InterPro" id="IPR035979">
    <property type="entry name" value="RBD_domain_sf"/>
</dbReference>
<dbReference type="InParanoid" id="A0A1V9XN37"/>
<feature type="compositionally biased region" description="Basic and acidic residues" evidence="3">
    <location>
        <begin position="202"/>
        <end position="241"/>
    </location>
</feature>
<comment type="caution">
    <text evidence="5">The sequence shown here is derived from an EMBL/GenBank/DDBJ whole genome shotgun (WGS) entry which is preliminary data.</text>
</comment>
<dbReference type="Gene3D" id="3.30.70.330">
    <property type="match status" value="1"/>
</dbReference>
<dbReference type="InterPro" id="IPR012677">
    <property type="entry name" value="Nucleotide-bd_a/b_plait_sf"/>
</dbReference>
<proteinExistence type="predicted"/>
<dbReference type="PROSITE" id="PS50102">
    <property type="entry name" value="RRM"/>
    <property type="match status" value="1"/>
</dbReference>
<evidence type="ECO:0000256" key="3">
    <source>
        <dbReference type="SAM" id="MobiDB-lite"/>
    </source>
</evidence>
<feature type="domain" description="RRM" evidence="4">
    <location>
        <begin position="74"/>
        <end position="149"/>
    </location>
</feature>
<keyword evidence="1 2" id="KW-0694">RNA-binding</keyword>
<feature type="compositionally biased region" description="Basic and acidic residues" evidence="3">
    <location>
        <begin position="248"/>
        <end position="267"/>
    </location>
</feature>
<dbReference type="OrthoDB" id="1748655at2759"/>